<proteinExistence type="predicted"/>
<evidence type="ECO:0000256" key="1">
    <source>
        <dbReference type="SAM" id="MobiDB-lite"/>
    </source>
</evidence>
<name>A0A1A9WSM2_9MUSC</name>
<evidence type="ECO:0000313" key="2">
    <source>
        <dbReference type="EnsemblMetazoa" id="GBRI030524-PA"/>
    </source>
</evidence>
<reference evidence="3" key="1">
    <citation type="submission" date="2014-03" db="EMBL/GenBank/DDBJ databases">
        <authorList>
            <person name="Aksoy S."/>
            <person name="Warren W."/>
            <person name="Wilson R.K."/>
        </authorList>
    </citation>
    <scope>NUCLEOTIDE SEQUENCE [LARGE SCALE GENOMIC DNA]</scope>
    <source>
        <strain evidence="3">IAEA</strain>
    </source>
</reference>
<dbReference type="VEuPathDB" id="VectorBase:GBRI030524"/>
<protein>
    <submittedName>
        <fullName evidence="2">Uncharacterized protein</fullName>
    </submittedName>
</protein>
<dbReference type="Proteomes" id="UP000091820">
    <property type="component" value="Unassembled WGS sequence"/>
</dbReference>
<organism evidence="2 3">
    <name type="scientific">Glossina brevipalpis</name>
    <dbReference type="NCBI Taxonomy" id="37001"/>
    <lineage>
        <taxon>Eukaryota</taxon>
        <taxon>Metazoa</taxon>
        <taxon>Ecdysozoa</taxon>
        <taxon>Arthropoda</taxon>
        <taxon>Hexapoda</taxon>
        <taxon>Insecta</taxon>
        <taxon>Pterygota</taxon>
        <taxon>Neoptera</taxon>
        <taxon>Endopterygota</taxon>
        <taxon>Diptera</taxon>
        <taxon>Brachycera</taxon>
        <taxon>Muscomorpha</taxon>
        <taxon>Hippoboscoidea</taxon>
        <taxon>Glossinidae</taxon>
        <taxon>Glossina</taxon>
    </lineage>
</organism>
<keyword evidence="3" id="KW-1185">Reference proteome</keyword>
<reference evidence="2" key="2">
    <citation type="submission" date="2020-05" db="UniProtKB">
        <authorList>
            <consortium name="EnsemblMetazoa"/>
        </authorList>
    </citation>
    <scope>IDENTIFICATION</scope>
    <source>
        <strain evidence="2">IAEA</strain>
    </source>
</reference>
<feature type="compositionally biased region" description="Low complexity" evidence="1">
    <location>
        <begin position="132"/>
        <end position="148"/>
    </location>
</feature>
<dbReference type="AlphaFoldDB" id="A0A1A9WSM2"/>
<feature type="compositionally biased region" description="Basic and acidic residues" evidence="1">
    <location>
        <begin position="152"/>
        <end position="184"/>
    </location>
</feature>
<accession>A0A1A9WSM2</accession>
<evidence type="ECO:0000313" key="3">
    <source>
        <dbReference type="Proteomes" id="UP000091820"/>
    </source>
</evidence>
<feature type="region of interest" description="Disordered" evidence="1">
    <location>
        <begin position="128"/>
        <end position="195"/>
    </location>
</feature>
<dbReference type="EnsemblMetazoa" id="GBRI030524-RA">
    <property type="protein sequence ID" value="GBRI030524-PA"/>
    <property type="gene ID" value="GBRI030524"/>
</dbReference>
<sequence>MRAHFASDIPLSPDTDEYDIKEYSYQDSIRAHEDLKTRIMKFRNDSSNMMEVCEFIDDVLQKAEAEANRQQIAKNCKNLQQNKSKSQKPNFNGKMGNLARVFVVRVFDAICNCANNAAAAPMPKFKFRSSKRASTSGSSNNGKTNTDTMGGKSEKLIKSKKTDIEKEKKLEKIKSKTGNDKDFNIQESIELTEKH</sequence>